<name>H6X4B0_9CAUD</name>
<accession>H6X4B0</accession>
<gene>
    <name evidence="1" type="ORF">RaK2_00303</name>
</gene>
<organism evidence="1 2">
    <name type="scientific">Klebsiella phage vB_KleM_RaK2</name>
    <dbReference type="NCBI Taxonomy" id="1147094"/>
    <lineage>
        <taxon>Viruses</taxon>
        <taxon>Duplodnaviria</taxon>
        <taxon>Heunggongvirae</taxon>
        <taxon>Uroviricota</taxon>
        <taxon>Caudoviricetes</taxon>
        <taxon>Alcyoneusvirus</taxon>
        <taxon>Alcyoneusvirus RaK2</taxon>
    </lineage>
</organism>
<proteinExistence type="predicted"/>
<dbReference type="KEGG" id="vg:14012891"/>
<dbReference type="EMBL" id="JQ513383">
    <property type="protein sequence ID" value="AFA44576.1"/>
    <property type="molecule type" value="Genomic_DNA"/>
</dbReference>
<dbReference type="Proteomes" id="UP000007524">
    <property type="component" value="Segment"/>
</dbReference>
<reference evidence="1 2" key="1">
    <citation type="journal article" date="2012" name="J. Virol.">
        <title>Genome of Klebsiella sp.-Infecting Bacteriophage vB_KleM_RaK2.</title>
        <authorList>
            <person name="Simoliunas E."/>
            <person name="Kaliniene L."/>
            <person name="Truncaite L."/>
            <person name="Klausa V."/>
            <person name="Zajanckauskaite A."/>
            <person name="Meskys R."/>
        </authorList>
    </citation>
    <scope>NUCLEOTIDE SEQUENCE [LARGE SCALE GENOMIC DNA]</scope>
</reference>
<evidence type="ECO:0000313" key="2">
    <source>
        <dbReference type="Proteomes" id="UP000007524"/>
    </source>
</evidence>
<keyword evidence="2" id="KW-1185">Reference proteome</keyword>
<dbReference type="RefSeq" id="YP_007007458.1">
    <property type="nucleotide sequence ID" value="NC_019526.1"/>
</dbReference>
<evidence type="ECO:0000313" key="1">
    <source>
        <dbReference type="EMBL" id="AFA44576.1"/>
    </source>
</evidence>
<sequence>MRRCIMIRYALRHRISKQYVGFRTVQWEFGTDIHLDFDDDYIWLKEDRTLMDTLIENRKSSDASLQLSDSVLKALKDYKLEVMEINFPDTDWWDD</sequence>
<dbReference type="GeneID" id="14012891"/>
<protein>
    <submittedName>
        <fullName evidence="1">Uncharacterized protein</fullName>
    </submittedName>
</protein>